<dbReference type="OrthoDB" id="6356376at2"/>
<dbReference type="Pfam" id="PF20112">
    <property type="entry name" value="DUF6502"/>
    <property type="match status" value="1"/>
</dbReference>
<organism evidence="1 2">
    <name type="scientific">Jannaschia pohangensis</name>
    <dbReference type="NCBI Taxonomy" id="390807"/>
    <lineage>
        <taxon>Bacteria</taxon>
        <taxon>Pseudomonadati</taxon>
        <taxon>Pseudomonadota</taxon>
        <taxon>Alphaproteobacteria</taxon>
        <taxon>Rhodobacterales</taxon>
        <taxon>Roseobacteraceae</taxon>
        <taxon>Jannaschia</taxon>
    </lineage>
</organism>
<reference evidence="1 2" key="1">
    <citation type="submission" date="2016-10" db="EMBL/GenBank/DDBJ databases">
        <authorList>
            <person name="de Groot N.N."/>
        </authorList>
    </citation>
    <scope>NUCLEOTIDE SEQUENCE [LARGE SCALE GENOMIC DNA]</scope>
    <source>
        <strain evidence="1 2">DSM 19073</strain>
    </source>
</reference>
<evidence type="ECO:0000313" key="1">
    <source>
        <dbReference type="EMBL" id="SFJ39469.1"/>
    </source>
</evidence>
<sequence length="278" mass="30574">MTTDPSDKMLRILRGLLRPLVRTLIARGVTAPTFYRLLKSVYVEVAREAFRLDDAPPTDSRVSLLTGVHRRDIRTILAEGDTAWEAARSRSATLATVLARWQTLDGFSDNGVARPLPRTGAPGADFESLVTTVSTDIRPRTILDELLNQGLVAETSDSRIAPTGPPVVGPGSDDHKLVFFAANVGDHLAAASENLLTETPPFFERAVFYNRLTPNAIEQIEARARILSQAMLEEINATSAAHQTAERLAKDNTGRYRLGVYFYREDSAAPQDDKDESK</sequence>
<dbReference type="AlphaFoldDB" id="A0A1I3R170"/>
<protein>
    <submittedName>
        <fullName evidence="1">Uncharacterized protein</fullName>
    </submittedName>
</protein>
<dbReference type="STRING" id="390807.SAMN04488095_2731"/>
<keyword evidence="2" id="KW-1185">Reference proteome</keyword>
<proteinExistence type="predicted"/>
<dbReference type="Proteomes" id="UP000199110">
    <property type="component" value="Unassembled WGS sequence"/>
</dbReference>
<evidence type="ECO:0000313" key="2">
    <source>
        <dbReference type="Proteomes" id="UP000199110"/>
    </source>
</evidence>
<dbReference type="EMBL" id="FORA01000003">
    <property type="protein sequence ID" value="SFJ39469.1"/>
    <property type="molecule type" value="Genomic_DNA"/>
</dbReference>
<gene>
    <name evidence="1" type="ORF">SAMN04488095_2731</name>
</gene>
<dbReference type="RefSeq" id="WP_092781707.1">
    <property type="nucleotide sequence ID" value="NZ_FORA01000003.1"/>
</dbReference>
<dbReference type="InterPro" id="IPR045445">
    <property type="entry name" value="DUF6502"/>
</dbReference>
<name>A0A1I3R170_9RHOB</name>
<accession>A0A1I3R170</accession>